<dbReference type="RefSeq" id="WP_216145308.1">
    <property type="nucleotide sequence ID" value="NZ_JAHLDV010000001.1"/>
</dbReference>
<comment type="caution">
    <text evidence="2">The sequence shown here is derived from an EMBL/GenBank/DDBJ whole genome shotgun (WGS) entry which is preliminary data.</text>
</comment>
<name>A0ABS6BN22_9CLOT</name>
<feature type="signal peptide" evidence="1">
    <location>
        <begin position="1"/>
        <end position="19"/>
    </location>
</feature>
<dbReference type="PROSITE" id="PS51257">
    <property type="entry name" value="PROKAR_LIPOPROTEIN"/>
    <property type="match status" value="1"/>
</dbReference>
<reference evidence="2 3" key="1">
    <citation type="submission" date="2021-06" db="EMBL/GenBank/DDBJ databases">
        <title>Clostridia strains as spoilage organisms.</title>
        <authorList>
            <person name="Wambui J."/>
            <person name="Stephan R."/>
            <person name="Stevens M.J.A."/>
        </authorList>
    </citation>
    <scope>NUCLEOTIDE SEQUENCE [LARGE SCALE GENOMIC DNA]</scope>
    <source>
        <strain evidence="2 3">DSM 14204</strain>
    </source>
</reference>
<protein>
    <recommendedName>
        <fullName evidence="4">Lipoprotein</fullName>
    </recommendedName>
</protein>
<organism evidence="2 3">
    <name type="scientific">Clostridium frigoris</name>
    <dbReference type="NCBI Taxonomy" id="205327"/>
    <lineage>
        <taxon>Bacteria</taxon>
        <taxon>Bacillati</taxon>
        <taxon>Bacillota</taxon>
        <taxon>Clostridia</taxon>
        <taxon>Eubacteriales</taxon>
        <taxon>Clostridiaceae</taxon>
        <taxon>Clostridium</taxon>
    </lineage>
</organism>
<keyword evidence="1" id="KW-0732">Signal</keyword>
<dbReference type="Proteomes" id="UP000776252">
    <property type="component" value="Unassembled WGS sequence"/>
</dbReference>
<evidence type="ECO:0008006" key="4">
    <source>
        <dbReference type="Google" id="ProtNLM"/>
    </source>
</evidence>
<gene>
    <name evidence="2" type="ORF">KPL37_00880</name>
</gene>
<evidence type="ECO:0000313" key="2">
    <source>
        <dbReference type="EMBL" id="MBU3158327.1"/>
    </source>
</evidence>
<dbReference type="EMBL" id="JAHLDV010000001">
    <property type="protein sequence ID" value="MBU3158327.1"/>
    <property type="molecule type" value="Genomic_DNA"/>
</dbReference>
<sequence length="142" mass="15361">MKKFLYITMVLVISLSFVACGSKTTTDASNDSKATTTTPAKTPVKAKITYTKNLAYLPSYSGVQAAKYTAKTKKALATSKYTLKNTTDAKVFTNYLAILKQDGWTITGSTKSTVIFAKKGTHTANIIIQKTGKDVILMISSK</sequence>
<proteinExistence type="predicted"/>
<accession>A0ABS6BN22</accession>
<evidence type="ECO:0000313" key="3">
    <source>
        <dbReference type="Proteomes" id="UP000776252"/>
    </source>
</evidence>
<keyword evidence="3" id="KW-1185">Reference proteome</keyword>
<feature type="chain" id="PRO_5045521641" description="Lipoprotein" evidence="1">
    <location>
        <begin position="20"/>
        <end position="142"/>
    </location>
</feature>
<evidence type="ECO:0000256" key="1">
    <source>
        <dbReference type="SAM" id="SignalP"/>
    </source>
</evidence>